<evidence type="ECO:0000313" key="1">
    <source>
        <dbReference type="EMBL" id="GFD50708.1"/>
    </source>
</evidence>
<dbReference type="AlphaFoldDB" id="A0A699WYR6"/>
<dbReference type="EMBL" id="BKCJ011760774">
    <property type="protein sequence ID" value="GFD50708.1"/>
    <property type="molecule type" value="Genomic_DNA"/>
</dbReference>
<accession>A0A699WYR6</accession>
<sequence length="72" mass="8079">MGGRTRRRRRAEHRAWRLEQRVSSGAGRLRLLPQASEQLPDPHLASPAGRAFFLPRVSQHQPVSEARDSGVA</sequence>
<protein>
    <submittedName>
        <fullName evidence="1">Uncharacterized protein</fullName>
    </submittedName>
</protein>
<comment type="caution">
    <text evidence="1">The sequence shown here is derived from an EMBL/GenBank/DDBJ whole genome shotgun (WGS) entry which is preliminary data.</text>
</comment>
<feature type="non-terminal residue" evidence="1">
    <location>
        <position position="72"/>
    </location>
</feature>
<reference evidence="1" key="1">
    <citation type="journal article" date="2019" name="Sci. Rep.">
        <title>Draft genome of Tanacetum cinerariifolium, the natural source of mosquito coil.</title>
        <authorList>
            <person name="Yamashiro T."/>
            <person name="Shiraishi A."/>
            <person name="Satake H."/>
            <person name="Nakayama K."/>
        </authorList>
    </citation>
    <scope>NUCLEOTIDE SEQUENCE</scope>
</reference>
<name>A0A699WYR6_TANCI</name>
<proteinExistence type="predicted"/>
<organism evidence="1">
    <name type="scientific">Tanacetum cinerariifolium</name>
    <name type="common">Dalmatian daisy</name>
    <name type="synonym">Chrysanthemum cinerariifolium</name>
    <dbReference type="NCBI Taxonomy" id="118510"/>
    <lineage>
        <taxon>Eukaryota</taxon>
        <taxon>Viridiplantae</taxon>
        <taxon>Streptophyta</taxon>
        <taxon>Embryophyta</taxon>
        <taxon>Tracheophyta</taxon>
        <taxon>Spermatophyta</taxon>
        <taxon>Magnoliopsida</taxon>
        <taxon>eudicotyledons</taxon>
        <taxon>Gunneridae</taxon>
        <taxon>Pentapetalae</taxon>
        <taxon>asterids</taxon>
        <taxon>campanulids</taxon>
        <taxon>Asterales</taxon>
        <taxon>Asteraceae</taxon>
        <taxon>Asteroideae</taxon>
        <taxon>Anthemideae</taxon>
        <taxon>Anthemidinae</taxon>
        <taxon>Tanacetum</taxon>
    </lineage>
</organism>
<gene>
    <name evidence="1" type="ORF">Tci_922677</name>
</gene>